<protein>
    <submittedName>
        <fullName evidence="1">Uncharacterized protein</fullName>
    </submittedName>
</protein>
<name>A0A8J6QSM0_9BACT</name>
<dbReference type="RefSeq" id="WP_191157703.1">
    <property type="nucleotide sequence ID" value="NZ_JACWUN010000021.1"/>
</dbReference>
<comment type="caution">
    <text evidence="1">The sequence shown here is derived from an EMBL/GenBank/DDBJ whole genome shotgun (WGS) entry which is preliminary data.</text>
</comment>
<sequence length="74" mass="8415">MTHQEIRTALLKLSTEEQKAFVLETLPILARDLVKEPGFMMQLFPVLLGILKESGMDLQQLMQLAAMMNGQQQQ</sequence>
<proteinExistence type="predicted"/>
<accession>A0A8J6QSM0</accession>
<gene>
    <name evidence="1" type="ORF">ICT70_13985</name>
</gene>
<reference evidence="1" key="1">
    <citation type="submission" date="2020-09" db="EMBL/GenBank/DDBJ databases">
        <title>Pelobacter alkaliphilus sp. nov., a novel anaerobic arsenate-reducing bacterium from terrestrial mud volcano.</title>
        <authorList>
            <person name="Khomyakova M.A."/>
            <person name="Merkel A.Y."/>
            <person name="Slobodkin A.I."/>
        </authorList>
    </citation>
    <scope>NUCLEOTIDE SEQUENCE</scope>
    <source>
        <strain evidence="1">M08fum</strain>
    </source>
</reference>
<evidence type="ECO:0000313" key="2">
    <source>
        <dbReference type="Proteomes" id="UP000632828"/>
    </source>
</evidence>
<organism evidence="1 2">
    <name type="scientific">Pelovirga terrestris</name>
    <dbReference type="NCBI Taxonomy" id="2771352"/>
    <lineage>
        <taxon>Bacteria</taxon>
        <taxon>Pseudomonadati</taxon>
        <taxon>Thermodesulfobacteriota</taxon>
        <taxon>Desulfuromonadia</taxon>
        <taxon>Geobacterales</taxon>
        <taxon>Geobacteraceae</taxon>
        <taxon>Pelovirga</taxon>
    </lineage>
</organism>
<dbReference type="AlphaFoldDB" id="A0A8J6QSM0"/>
<evidence type="ECO:0000313" key="1">
    <source>
        <dbReference type="EMBL" id="MBD1401768.1"/>
    </source>
</evidence>
<keyword evidence="2" id="KW-1185">Reference proteome</keyword>
<dbReference type="EMBL" id="JACWUN010000021">
    <property type="protein sequence ID" value="MBD1401768.1"/>
    <property type="molecule type" value="Genomic_DNA"/>
</dbReference>
<dbReference type="Proteomes" id="UP000632828">
    <property type="component" value="Unassembled WGS sequence"/>
</dbReference>